<evidence type="ECO:0000313" key="10">
    <source>
        <dbReference type="EMBL" id="NBG66418.1"/>
    </source>
</evidence>
<evidence type="ECO:0000256" key="2">
    <source>
        <dbReference type="ARBA" id="ARBA00007613"/>
    </source>
</evidence>
<name>A0A6N9NIB4_9FLAO</name>
<feature type="chain" id="PRO_5027061882" evidence="9">
    <location>
        <begin position="21"/>
        <end position="410"/>
    </location>
</feature>
<keyword evidence="9" id="KW-0732">Signal</keyword>
<dbReference type="GO" id="GO:0015562">
    <property type="term" value="F:efflux transmembrane transporter activity"/>
    <property type="evidence" value="ECO:0007669"/>
    <property type="project" value="InterPro"/>
</dbReference>
<evidence type="ECO:0000256" key="8">
    <source>
        <dbReference type="SAM" id="Coils"/>
    </source>
</evidence>
<dbReference type="Proteomes" id="UP000470771">
    <property type="component" value="Unassembled WGS sequence"/>
</dbReference>
<comment type="subcellular location">
    <subcellularLocation>
        <location evidence="1">Cell outer membrane</location>
    </subcellularLocation>
</comment>
<dbReference type="EMBL" id="WWNE01000007">
    <property type="protein sequence ID" value="NBG66418.1"/>
    <property type="molecule type" value="Genomic_DNA"/>
</dbReference>
<keyword evidence="7" id="KW-0998">Cell outer membrane</keyword>
<evidence type="ECO:0000256" key="3">
    <source>
        <dbReference type="ARBA" id="ARBA00022448"/>
    </source>
</evidence>
<dbReference type="PANTHER" id="PTHR30026">
    <property type="entry name" value="OUTER MEMBRANE PROTEIN TOLC"/>
    <property type="match status" value="1"/>
</dbReference>
<evidence type="ECO:0000256" key="1">
    <source>
        <dbReference type="ARBA" id="ARBA00004442"/>
    </source>
</evidence>
<reference evidence="10 11" key="1">
    <citation type="submission" date="2019-12" db="EMBL/GenBank/DDBJ databases">
        <authorList>
            <person name="Zhao J."/>
        </authorList>
    </citation>
    <scope>NUCLEOTIDE SEQUENCE [LARGE SCALE GENOMIC DNA]</scope>
    <source>
        <strain evidence="10 11">S-15</strain>
    </source>
</reference>
<evidence type="ECO:0000256" key="4">
    <source>
        <dbReference type="ARBA" id="ARBA00022452"/>
    </source>
</evidence>
<dbReference type="GO" id="GO:0015288">
    <property type="term" value="F:porin activity"/>
    <property type="evidence" value="ECO:0007669"/>
    <property type="project" value="TreeGrafter"/>
</dbReference>
<dbReference type="InterPro" id="IPR003423">
    <property type="entry name" value="OMP_efflux"/>
</dbReference>
<organism evidence="10 11">
    <name type="scientific">Acidiluteibacter ferrifornacis</name>
    <dbReference type="NCBI Taxonomy" id="2692424"/>
    <lineage>
        <taxon>Bacteria</taxon>
        <taxon>Pseudomonadati</taxon>
        <taxon>Bacteroidota</taxon>
        <taxon>Flavobacteriia</taxon>
        <taxon>Flavobacteriales</taxon>
        <taxon>Cryomorphaceae</taxon>
        <taxon>Acidiluteibacter</taxon>
    </lineage>
</organism>
<evidence type="ECO:0000313" key="11">
    <source>
        <dbReference type="Proteomes" id="UP000470771"/>
    </source>
</evidence>
<evidence type="ECO:0000256" key="9">
    <source>
        <dbReference type="SAM" id="SignalP"/>
    </source>
</evidence>
<proteinExistence type="inferred from homology"/>
<accession>A0A6N9NIB4</accession>
<keyword evidence="8" id="KW-0175">Coiled coil</keyword>
<keyword evidence="5" id="KW-0812">Transmembrane</keyword>
<dbReference type="AlphaFoldDB" id="A0A6N9NIB4"/>
<protein>
    <submittedName>
        <fullName evidence="10">TolC family protein</fullName>
    </submittedName>
</protein>
<evidence type="ECO:0000256" key="5">
    <source>
        <dbReference type="ARBA" id="ARBA00022692"/>
    </source>
</evidence>
<feature type="signal peptide" evidence="9">
    <location>
        <begin position="1"/>
        <end position="20"/>
    </location>
</feature>
<comment type="caution">
    <text evidence="10">The sequence shown here is derived from an EMBL/GenBank/DDBJ whole genome shotgun (WGS) entry which is preliminary data.</text>
</comment>
<keyword evidence="6" id="KW-0472">Membrane</keyword>
<dbReference type="PANTHER" id="PTHR30026:SF20">
    <property type="entry name" value="OUTER MEMBRANE PROTEIN TOLC"/>
    <property type="match status" value="1"/>
</dbReference>
<sequence>MKKFILIICIAMGFHLSGNAQTLEDYFQIAAENNPGLLAKYKNFEATMQRVTQASSLPDPNLSFGYFISPVETRVGPQQARFSMTQMFPWFGTLNAQENTASLLAEAKYQEFLDARNKLYYQVAASYYPLYELEKLISIEEENQRILSSYKEIATVQFQNDKGSMVDVLRVDIMLKDATTDLSILNQKKKPLETRFNKLLNRNENESIEIIDTLLLKEITQEFRKDSMLVANPLLEELNLKVLASQAQERTAIKQGLPKFGIGLDYVIVGERTDMTLEDNGKDVLMPMVTMSLPIFRGKYKAAQNEAQLMQESYELQKEEVANRLISSYEMIWYKIQKQTELIVLYEAQIQESEQSLNLLFSAYSNSGKDFEEVLRMQQQILKYQRMKATALSDYHIALAELDYITAKTK</sequence>
<dbReference type="Gene3D" id="1.20.1600.10">
    <property type="entry name" value="Outer membrane efflux proteins (OEP)"/>
    <property type="match status" value="1"/>
</dbReference>
<dbReference type="InterPro" id="IPR051906">
    <property type="entry name" value="TolC-like"/>
</dbReference>
<keyword evidence="4" id="KW-1134">Transmembrane beta strand</keyword>
<dbReference type="GO" id="GO:0009279">
    <property type="term" value="C:cell outer membrane"/>
    <property type="evidence" value="ECO:0007669"/>
    <property type="project" value="UniProtKB-SubCell"/>
</dbReference>
<dbReference type="SUPFAM" id="SSF56954">
    <property type="entry name" value="Outer membrane efflux proteins (OEP)"/>
    <property type="match status" value="1"/>
</dbReference>
<dbReference type="RefSeq" id="WP_160633368.1">
    <property type="nucleotide sequence ID" value="NZ_WWNE01000007.1"/>
</dbReference>
<keyword evidence="3" id="KW-0813">Transport</keyword>
<comment type="similarity">
    <text evidence="2">Belongs to the outer membrane factor (OMF) (TC 1.B.17) family.</text>
</comment>
<evidence type="ECO:0000256" key="7">
    <source>
        <dbReference type="ARBA" id="ARBA00023237"/>
    </source>
</evidence>
<gene>
    <name evidence="10" type="ORF">GQN54_09845</name>
</gene>
<dbReference type="GO" id="GO:1990281">
    <property type="term" value="C:efflux pump complex"/>
    <property type="evidence" value="ECO:0007669"/>
    <property type="project" value="TreeGrafter"/>
</dbReference>
<dbReference type="Pfam" id="PF02321">
    <property type="entry name" value="OEP"/>
    <property type="match status" value="1"/>
</dbReference>
<evidence type="ECO:0000256" key="6">
    <source>
        <dbReference type="ARBA" id="ARBA00023136"/>
    </source>
</evidence>
<keyword evidence="11" id="KW-1185">Reference proteome</keyword>
<feature type="coiled-coil region" evidence="8">
    <location>
        <begin position="300"/>
        <end position="356"/>
    </location>
</feature>